<dbReference type="Gene3D" id="4.10.320.10">
    <property type="entry name" value="E3-binding domain"/>
    <property type="match status" value="1"/>
</dbReference>
<dbReference type="STRING" id="2880.D8LL62"/>
<dbReference type="SUPFAM" id="SSF52777">
    <property type="entry name" value="CoA-dependent acyltransferases"/>
    <property type="match status" value="1"/>
</dbReference>
<keyword evidence="4" id="KW-1185">Reference proteome</keyword>
<comment type="similarity">
    <text evidence="1">Belongs to the 2-oxoacid dehydrogenase family.</text>
</comment>
<accession>D8LL62</accession>
<dbReference type="SUPFAM" id="SSF47005">
    <property type="entry name" value="Peripheral subunit-binding domain of 2-oxo acid dehydrogenase complex"/>
    <property type="match status" value="1"/>
</dbReference>
<name>D8LL62_ECTSI</name>
<dbReference type="InterPro" id="IPR045257">
    <property type="entry name" value="E2/Pdx1"/>
</dbReference>
<dbReference type="PANTHER" id="PTHR23151">
    <property type="entry name" value="DIHYDROLIPOAMIDE ACETYL/SUCCINYL-TRANSFERASE-RELATED"/>
    <property type="match status" value="1"/>
</dbReference>
<dbReference type="Pfam" id="PF00198">
    <property type="entry name" value="2-oxoacid_dh"/>
    <property type="match status" value="1"/>
</dbReference>
<dbReference type="GO" id="GO:0045254">
    <property type="term" value="C:pyruvate dehydrogenase complex"/>
    <property type="evidence" value="ECO:0007669"/>
    <property type="project" value="InterPro"/>
</dbReference>
<gene>
    <name evidence="3" type="ORF">Esi_0322_0032</name>
</gene>
<dbReference type="Proteomes" id="UP000002630">
    <property type="component" value="Unassembled WGS sequence"/>
</dbReference>
<evidence type="ECO:0000313" key="4">
    <source>
        <dbReference type="Proteomes" id="UP000002630"/>
    </source>
</evidence>
<reference evidence="3 4" key="1">
    <citation type="journal article" date="2010" name="Nature">
        <title>The Ectocarpus genome and the independent evolution of multicellularity in brown algae.</title>
        <authorList>
            <person name="Cock J.M."/>
            <person name="Sterck L."/>
            <person name="Rouze P."/>
            <person name="Scornet D."/>
            <person name="Allen A.E."/>
            <person name="Amoutzias G."/>
            <person name="Anthouard V."/>
            <person name="Artiguenave F."/>
            <person name="Aury J.M."/>
            <person name="Badger J.H."/>
            <person name="Beszteri B."/>
            <person name="Billiau K."/>
            <person name="Bonnet E."/>
            <person name="Bothwell J.H."/>
            <person name="Bowler C."/>
            <person name="Boyen C."/>
            <person name="Brownlee C."/>
            <person name="Carrano C.J."/>
            <person name="Charrier B."/>
            <person name="Cho G.Y."/>
            <person name="Coelho S.M."/>
            <person name="Collen J."/>
            <person name="Corre E."/>
            <person name="Da Silva C."/>
            <person name="Delage L."/>
            <person name="Delaroque N."/>
            <person name="Dittami S.M."/>
            <person name="Doulbeau S."/>
            <person name="Elias M."/>
            <person name="Farnham G."/>
            <person name="Gachon C.M."/>
            <person name="Gschloessl B."/>
            <person name="Heesch S."/>
            <person name="Jabbari K."/>
            <person name="Jubin C."/>
            <person name="Kawai H."/>
            <person name="Kimura K."/>
            <person name="Kloareg B."/>
            <person name="Kupper F.C."/>
            <person name="Lang D."/>
            <person name="Le Bail A."/>
            <person name="Leblanc C."/>
            <person name="Lerouge P."/>
            <person name="Lohr M."/>
            <person name="Lopez P.J."/>
            <person name="Martens C."/>
            <person name="Maumus F."/>
            <person name="Michel G."/>
            <person name="Miranda-Saavedra D."/>
            <person name="Morales J."/>
            <person name="Moreau H."/>
            <person name="Motomura T."/>
            <person name="Nagasato C."/>
            <person name="Napoli C.A."/>
            <person name="Nelson D.R."/>
            <person name="Nyvall-Collen P."/>
            <person name="Peters A.F."/>
            <person name="Pommier C."/>
            <person name="Potin P."/>
            <person name="Poulain J."/>
            <person name="Quesneville H."/>
            <person name="Read B."/>
            <person name="Rensing S.A."/>
            <person name="Ritter A."/>
            <person name="Rousvoal S."/>
            <person name="Samanta M."/>
            <person name="Samson G."/>
            <person name="Schroeder D.C."/>
            <person name="Segurens B."/>
            <person name="Strittmatter M."/>
            <person name="Tonon T."/>
            <person name="Tregear J.W."/>
            <person name="Valentin K."/>
            <person name="von Dassow P."/>
            <person name="Yamagishi T."/>
            <person name="Van de Peer Y."/>
            <person name="Wincker P."/>
        </authorList>
    </citation>
    <scope>NUCLEOTIDE SEQUENCE [LARGE SCALE GENOMIC DNA]</scope>
    <source>
        <strain evidence="4">Ec32 / CCAP1310/4</strain>
    </source>
</reference>
<organism evidence="3 4">
    <name type="scientific">Ectocarpus siliculosus</name>
    <name type="common">Brown alga</name>
    <name type="synonym">Conferva siliculosa</name>
    <dbReference type="NCBI Taxonomy" id="2880"/>
    <lineage>
        <taxon>Eukaryota</taxon>
        <taxon>Sar</taxon>
        <taxon>Stramenopiles</taxon>
        <taxon>Ochrophyta</taxon>
        <taxon>PX clade</taxon>
        <taxon>Phaeophyceae</taxon>
        <taxon>Ectocarpales</taxon>
        <taxon>Ectocarpaceae</taxon>
        <taxon>Ectocarpus</taxon>
    </lineage>
</organism>
<dbReference type="InterPro" id="IPR001078">
    <property type="entry name" value="2-oxoacid_DH_actylTfrase"/>
</dbReference>
<dbReference type="InterPro" id="IPR036625">
    <property type="entry name" value="E3-bd_dom_sf"/>
</dbReference>
<dbReference type="PROSITE" id="PS51826">
    <property type="entry name" value="PSBD"/>
    <property type="match status" value="1"/>
</dbReference>
<evidence type="ECO:0000259" key="2">
    <source>
        <dbReference type="PROSITE" id="PS51826"/>
    </source>
</evidence>
<dbReference type="Gene3D" id="3.30.559.10">
    <property type="entry name" value="Chloramphenicol acetyltransferase-like domain"/>
    <property type="match status" value="1"/>
</dbReference>
<dbReference type="EMBL" id="FN649760">
    <property type="protein sequence ID" value="CBN79681.1"/>
    <property type="molecule type" value="Genomic_DNA"/>
</dbReference>
<dbReference type="eggNOG" id="KOG0557">
    <property type="taxonomic scope" value="Eukaryota"/>
</dbReference>
<dbReference type="Pfam" id="PF02817">
    <property type="entry name" value="E3_binding"/>
    <property type="match status" value="1"/>
</dbReference>
<evidence type="ECO:0000256" key="1">
    <source>
        <dbReference type="ARBA" id="ARBA00007317"/>
    </source>
</evidence>
<dbReference type="AlphaFoldDB" id="D8LL62"/>
<proteinExistence type="inferred from homology"/>
<dbReference type="GO" id="GO:0004742">
    <property type="term" value="F:dihydrolipoyllysine-residue acetyltransferase activity"/>
    <property type="evidence" value="ECO:0007669"/>
    <property type="project" value="TreeGrafter"/>
</dbReference>
<sequence length="295" mass="31107">MLAKTEGYDLSAIAGTGPGGRIIAADVKEFVPSAITAVEAPKAAAAAAAASATPAVGQPSPSGDFVDYPLSEQALAIAQGLTVSKQTVPHYYLTVDLKLEKLLKVRETLNEGLPEDEHLSLSDMLLKAAAIASEKVPDVNASWMDTFVRQYNSFDVNVMVGVGDGLVAPVVRDVGRRGLKAISSDVKALASSAQAMELEPHQVETGTFTVTNLGAYGVKNFAPIVRMPQACALAIGAAEERVIPKEDPDSEEIYQLETMLSATLSCDHRVVDGAVSAQWLAAFRGLVENPLTMLL</sequence>
<dbReference type="InterPro" id="IPR004167">
    <property type="entry name" value="PSBD"/>
</dbReference>
<dbReference type="PANTHER" id="PTHR23151:SF90">
    <property type="entry name" value="DIHYDROLIPOYLLYSINE-RESIDUE ACETYLTRANSFERASE COMPONENT OF PYRUVATE DEHYDROGENASE COMPLEX, MITOCHONDRIAL-RELATED"/>
    <property type="match status" value="1"/>
</dbReference>
<dbReference type="OrthoDB" id="537444at2759"/>
<feature type="domain" description="Peripheral subunit-binding (PSBD)" evidence="2">
    <location>
        <begin position="1"/>
        <end position="31"/>
    </location>
</feature>
<dbReference type="InParanoid" id="D8LL62"/>
<dbReference type="InterPro" id="IPR023213">
    <property type="entry name" value="CAT-like_dom_sf"/>
</dbReference>
<dbReference type="GO" id="GO:0006086">
    <property type="term" value="P:pyruvate decarboxylation to acetyl-CoA"/>
    <property type="evidence" value="ECO:0007669"/>
    <property type="project" value="InterPro"/>
</dbReference>
<evidence type="ECO:0000313" key="3">
    <source>
        <dbReference type="EMBL" id="CBN79681.1"/>
    </source>
</evidence>
<protein>
    <submittedName>
        <fullName evidence="3">Dihydrolipoamide acetyltransferase</fullName>
    </submittedName>
</protein>